<proteinExistence type="inferred from homology"/>
<dbReference type="InterPro" id="IPR002549">
    <property type="entry name" value="AI-2E-like"/>
</dbReference>
<dbReference type="PANTHER" id="PTHR21716:SF53">
    <property type="entry name" value="PERMEASE PERM-RELATED"/>
    <property type="match status" value="1"/>
</dbReference>
<evidence type="ECO:0000256" key="8">
    <source>
        <dbReference type="SAM" id="MobiDB-lite"/>
    </source>
</evidence>
<evidence type="ECO:0000256" key="1">
    <source>
        <dbReference type="ARBA" id="ARBA00004651"/>
    </source>
</evidence>
<dbReference type="RefSeq" id="WP_150353624.1">
    <property type="nucleotide sequence ID" value="NZ_RZNZ01000008.1"/>
</dbReference>
<dbReference type="Proteomes" id="UP000374630">
    <property type="component" value="Unassembled WGS sequence"/>
</dbReference>
<keyword evidence="13" id="KW-1185">Reference proteome</keyword>
<evidence type="ECO:0000313" key="10">
    <source>
        <dbReference type="EMBL" id="KAA8820196.1"/>
    </source>
</evidence>
<feature type="transmembrane region" description="Helical" evidence="9">
    <location>
        <begin position="35"/>
        <end position="53"/>
    </location>
</feature>
<reference evidence="12 13" key="1">
    <citation type="journal article" date="2019" name="Syst. Appl. Microbiol.">
        <title>Characterization of Bifidobacterium species in feaces of the Egyptian fruit bat: Description of B. vespertilionis sp. nov. and B. rousetti sp. nov.</title>
        <authorList>
            <person name="Modesto M."/>
            <person name="Satti M."/>
            <person name="Watanabe K."/>
            <person name="Puglisi E."/>
            <person name="Morelli L."/>
            <person name="Huang C.-H."/>
            <person name="Liou J.-S."/>
            <person name="Miyashita M."/>
            <person name="Tamura T."/>
            <person name="Saito S."/>
            <person name="Mori K."/>
            <person name="Huang L."/>
            <person name="Sciavilla P."/>
            <person name="Sandri C."/>
            <person name="Spiezio C."/>
            <person name="Vitali F."/>
            <person name="Cavalieri D."/>
            <person name="Perpetuini G."/>
            <person name="Tofalo R."/>
            <person name="Bonetti A."/>
            <person name="Arita M."/>
            <person name="Mattarelli P."/>
        </authorList>
    </citation>
    <scope>NUCLEOTIDE SEQUENCE [LARGE SCALE GENOMIC DNA]</scope>
    <source>
        <strain evidence="10 13">RST16</strain>
        <strain evidence="11 12">RST8</strain>
    </source>
</reference>
<gene>
    <name evidence="11" type="ORF">EM848_03515</name>
    <name evidence="10" type="ORF">EMO90_07135</name>
</gene>
<evidence type="ECO:0000256" key="2">
    <source>
        <dbReference type="ARBA" id="ARBA00009773"/>
    </source>
</evidence>
<dbReference type="AlphaFoldDB" id="A0A5J5E452"/>
<comment type="caution">
    <text evidence="11">The sequence shown here is derived from an EMBL/GenBank/DDBJ whole genome shotgun (WGS) entry which is preliminary data.</text>
</comment>
<keyword evidence="3" id="KW-0813">Transport</keyword>
<feature type="transmembrane region" description="Helical" evidence="9">
    <location>
        <begin position="231"/>
        <end position="251"/>
    </location>
</feature>
<keyword evidence="6 9" id="KW-1133">Transmembrane helix</keyword>
<dbReference type="PANTHER" id="PTHR21716">
    <property type="entry name" value="TRANSMEMBRANE PROTEIN"/>
    <property type="match status" value="1"/>
</dbReference>
<dbReference type="GO" id="GO:0005886">
    <property type="term" value="C:plasma membrane"/>
    <property type="evidence" value="ECO:0007669"/>
    <property type="project" value="UniProtKB-SubCell"/>
</dbReference>
<feature type="transmembrane region" description="Helical" evidence="9">
    <location>
        <begin position="325"/>
        <end position="350"/>
    </location>
</feature>
<accession>A0A5J5E452</accession>
<evidence type="ECO:0000256" key="9">
    <source>
        <dbReference type="SAM" id="Phobius"/>
    </source>
</evidence>
<dbReference type="Pfam" id="PF01594">
    <property type="entry name" value="AI-2E_transport"/>
    <property type="match status" value="1"/>
</dbReference>
<evidence type="ECO:0000313" key="11">
    <source>
        <dbReference type="EMBL" id="KAA8823879.1"/>
    </source>
</evidence>
<dbReference type="EMBL" id="RZOA01000005">
    <property type="protein sequence ID" value="KAA8823879.1"/>
    <property type="molecule type" value="Genomic_DNA"/>
</dbReference>
<comment type="similarity">
    <text evidence="2">Belongs to the autoinducer-2 exporter (AI-2E) (TC 2.A.86) family.</text>
</comment>
<evidence type="ECO:0000256" key="6">
    <source>
        <dbReference type="ARBA" id="ARBA00022989"/>
    </source>
</evidence>
<feature type="transmembrane region" description="Helical" evidence="9">
    <location>
        <begin position="169"/>
        <end position="193"/>
    </location>
</feature>
<feature type="transmembrane region" description="Helical" evidence="9">
    <location>
        <begin position="93"/>
        <end position="114"/>
    </location>
</feature>
<dbReference type="GO" id="GO:0055085">
    <property type="term" value="P:transmembrane transport"/>
    <property type="evidence" value="ECO:0007669"/>
    <property type="project" value="TreeGrafter"/>
</dbReference>
<evidence type="ECO:0000313" key="13">
    <source>
        <dbReference type="Proteomes" id="UP000374630"/>
    </source>
</evidence>
<comment type="subcellular location">
    <subcellularLocation>
        <location evidence="1">Cell membrane</location>
        <topology evidence="1">Multi-pass membrane protein</topology>
    </subcellularLocation>
</comment>
<keyword evidence="5 9" id="KW-0812">Transmembrane</keyword>
<sequence length="492" mass="53386">MSEQNNRGQDRQFDLASVFPAKGDPRRPPEWFTRGLLYTVITVFAAIIVWRSAGKLEYLVVDLVISMFIALAVEPVVLMLVKHGWKRGAASGVTLVGLVVIIIGLLGMFGNMFISQMANLIKSLPAAYEQIAAFVAANTTFRMPAMQNLGMEIINNIQTSWVTNFASQAATTLGSVMSLLLDVMTVALVTYYISAGSPAMRRSLCQWLSPDSQRRFVLIWQVLQDQISNFLFSRGILAIINAVCTAIFLEILNVPYWLPLALFCGITAQFVPTVGTYIGGALPVLFAWINGGLWYAVGVLVYIIIYQQIENMILSPMISQRTMDLNAAVSFLVVLALGSLFGALGAFLALPVAASFQAIFTVYTKRYELIDSPLLNDPKPTKKSKLVEGAETIIHHMPRAAQGSSKRVMVEEELDDLKRKVYNMPTAEDLDASETVAIPLRAADAGSGKGKAIGLKGVADGDGESSDDPAGAPDSADPHATASTDNPRGGWR</sequence>
<evidence type="ECO:0000313" key="12">
    <source>
        <dbReference type="Proteomes" id="UP000345527"/>
    </source>
</evidence>
<protein>
    <submittedName>
        <fullName evidence="11">AI-2E family transporter</fullName>
    </submittedName>
</protein>
<evidence type="ECO:0000256" key="7">
    <source>
        <dbReference type="ARBA" id="ARBA00023136"/>
    </source>
</evidence>
<dbReference type="Proteomes" id="UP000345527">
    <property type="component" value="Unassembled WGS sequence"/>
</dbReference>
<evidence type="ECO:0000256" key="5">
    <source>
        <dbReference type="ARBA" id="ARBA00022692"/>
    </source>
</evidence>
<organism evidence="11 12">
    <name type="scientific">Bifidobacterium vespertilionis</name>
    <dbReference type="NCBI Taxonomy" id="2562524"/>
    <lineage>
        <taxon>Bacteria</taxon>
        <taxon>Bacillati</taxon>
        <taxon>Actinomycetota</taxon>
        <taxon>Actinomycetes</taxon>
        <taxon>Bifidobacteriales</taxon>
        <taxon>Bifidobacteriaceae</taxon>
        <taxon>Bifidobacterium</taxon>
    </lineage>
</organism>
<dbReference type="EMBL" id="RZNZ01000008">
    <property type="protein sequence ID" value="KAA8820196.1"/>
    <property type="molecule type" value="Genomic_DNA"/>
</dbReference>
<evidence type="ECO:0000256" key="4">
    <source>
        <dbReference type="ARBA" id="ARBA00022475"/>
    </source>
</evidence>
<dbReference type="OrthoDB" id="5242074at2"/>
<feature type="transmembrane region" description="Helical" evidence="9">
    <location>
        <begin position="285"/>
        <end position="305"/>
    </location>
</feature>
<feature type="transmembrane region" description="Helical" evidence="9">
    <location>
        <begin position="59"/>
        <end position="81"/>
    </location>
</feature>
<name>A0A5J5E452_9BIFI</name>
<feature type="region of interest" description="Disordered" evidence="8">
    <location>
        <begin position="446"/>
        <end position="492"/>
    </location>
</feature>
<keyword evidence="7 9" id="KW-0472">Membrane</keyword>
<evidence type="ECO:0000256" key="3">
    <source>
        <dbReference type="ARBA" id="ARBA00022448"/>
    </source>
</evidence>
<keyword evidence="4" id="KW-1003">Cell membrane</keyword>